<protein>
    <recommendedName>
        <fullName evidence="3">Helitron helicase-like domain-containing protein</fullName>
    </recommendedName>
</protein>
<evidence type="ECO:0000313" key="2">
    <source>
        <dbReference type="Proteomes" id="UP000076761"/>
    </source>
</evidence>
<proteinExistence type="predicted"/>
<evidence type="ECO:0000313" key="1">
    <source>
        <dbReference type="EMBL" id="KZT22535.1"/>
    </source>
</evidence>
<organism evidence="1 2">
    <name type="scientific">Neolentinus lepideus HHB14362 ss-1</name>
    <dbReference type="NCBI Taxonomy" id="1314782"/>
    <lineage>
        <taxon>Eukaryota</taxon>
        <taxon>Fungi</taxon>
        <taxon>Dikarya</taxon>
        <taxon>Basidiomycota</taxon>
        <taxon>Agaricomycotina</taxon>
        <taxon>Agaricomycetes</taxon>
        <taxon>Gloeophyllales</taxon>
        <taxon>Gloeophyllaceae</taxon>
        <taxon>Neolentinus</taxon>
    </lineage>
</organism>
<keyword evidence="2" id="KW-1185">Reference proteome</keyword>
<reference evidence="1 2" key="1">
    <citation type="journal article" date="2016" name="Mol. Biol. Evol.">
        <title>Comparative Genomics of Early-Diverging Mushroom-Forming Fungi Provides Insights into the Origins of Lignocellulose Decay Capabilities.</title>
        <authorList>
            <person name="Nagy L.G."/>
            <person name="Riley R."/>
            <person name="Tritt A."/>
            <person name="Adam C."/>
            <person name="Daum C."/>
            <person name="Floudas D."/>
            <person name="Sun H."/>
            <person name="Yadav J.S."/>
            <person name="Pangilinan J."/>
            <person name="Larsson K.H."/>
            <person name="Matsuura K."/>
            <person name="Barry K."/>
            <person name="Labutti K."/>
            <person name="Kuo R."/>
            <person name="Ohm R.A."/>
            <person name="Bhattacharya S.S."/>
            <person name="Shirouzu T."/>
            <person name="Yoshinaga Y."/>
            <person name="Martin F.M."/>
            <person name="Grigoriev I.V."/>
            <person name="Hibbett D.S."/>
        </authorList>
    </citation>
    <scope>NUCLEOTIDE SEQUENCE [LARGE SCALE GENOMIC DNA]</scope>
    <source>
        <strain evidence="1 2">HHB14362 ss-1</strain>
    </source>
</reference>
<dbReference type="EMBL" id="KV425594">
    <property type="protein sequence ID" value="KZT22535.1"/>
    <property type="molecule type" value="Genomic_DNA"/>
</dbReference>
<dbReference type="OrthoDB" id="3259294at2759"/>
<evidence type="ECO:0008006" key="3">
    <source>
        <dbReference type="Google" id="ProtNLM"/>
    </source>
</evidence>
<feature type="non-terminal residue" evidence="1">
    <location>
        <position position="1"/>
    </location>
</feature>
<accession>A0A165QK74</accession>
<dbReference type="Proteomes" id="UP000076761">
    <property type="component" value="Unassembled WGS sequence"/>
</dbReference>
<dbReference type="STRING" id="1314782.A0A165QK74"/>
<sequence length="684" mass="79188">WIANSLSPQEIRERMMDKNSEFRVKMVQYLEGAHKGEFIDNSKDQVAVDVSYHASNPRYQDPTQTLPKPPPYSCSHELNQHCNTCQESETWWMKFKDTVNDILLKSNVHQKCDDRCLVEGICKARFPRSIFHQTTIDESGYIQMKKFEPMINTYTPALTYLLRSNSDVTSLLSGTALKLVTAYVTDYITKTPLKTYTIFQTIKDVYDHQASVLGGSLKDQEKARKLLTQIVNSLTVKMEIGAPMASAYLLGNPDHYTSHRFQTVFWRSYVSEVMKSWDSNDLQTSADNMRTKTADKVMIWKTKEGYTPYSVVMDYTHCSKEYENVNLYDWIRLSHKKVIPKKKKQNIPDPDTSDDGIDIDYTNQEVNANHKYDSDVDNDKEKDYIQEKVNPATLTFLPNHPQHNSHYITLVKEGFGYVPNFIGGSLPRRDTGNREFYCTTMMTLFKPWRSGLDLRENEQTWDDAFNEYNFTSRQEQLMSFFNIQYECYEARDNYSRQRKAGKILGLPNFIDQESLDYMGLPKNQADDMEIFDATDEHLSADACNEIGPQSAQRLKQMDEMHSILQGAGWLDKCVDPLPANMHISIKPIEPKSRQEWVDIIQRKKTSIIEDRDKHKQSNPTNNVYSNNGKPKWNQVEIIDQSYLLSSYLSSSPDIAKSQQNVVNMFSLRPDQERAFHIIANYASL</sequence>
<dbReference type="InParanoid" id="A0A165QK74"/>
<feature type="non-terminal residue" evidence="1">
    <location>
        <position position="684"/>
    </location>
</feature>
<name>A0A165QK74_9AGAM</name>
<dbReference type="AlphaFoldDB" id="A0A165QK74"/>
<gene>
    <name evidence="1" type="ORF">NEOLEDRAFT_1025068</name>
</gene>